<dbReference type="PANTHER" id="PTHR22550">
    <property type="entry name" value="SPORE GERMINATION PROTEIN"/>
    <property type="match status" value="1"/>
</dbReference>
<name>A0A0W0VJ66_9GAMM</name>
<dbReference type="EMBL" id="LNYK01000033">
    <property type="protein sequence ID" value="KTD19801.1"/>
    <property type="molecule type" value="Genomic_DNA"/>
</dbReference>
<dbReference type="PATRIC" id="fig|45068.5.peg.2145"/>
<evidence type="ECO:0000259" key="2">
    <source>
        <dbReference type="PROSITE" id="PS50234"/>
    </source>
</evidence>
<dbReference type="Proteomes" id="UP000054997">
    <property type="component" value="Unassembled WGS sequence"/>
</dbReference>
<dbReference type="STRING" id="45068.Llon_1973"/>
<dbReference type="AlphaFoldDB" id="A0A0W0VJ66"/>
<evidence type="ECO:0000256" key="1">
    <source>
        <dbReference type="SAM" id="Phobius"/>
    </source>
</evidence>
<dbReference type="InterPro" id="IPR002035">
    <property type="entry name" value="VWF_A"/>
</dbReference>
<sequence>MIEFHLLRPWWLLALLPLAFMAWFLSQKTSRLLSWREVCDEHLLNHLVQQQRQDRRNYALSMLLGSACLMIISLSGPSWSRLPVPTYKEIQPRVIILDMSEAMQATDLSPTRLSRAKFKLRDIFNRREAGQFGLVVYSGEPFVVSPLTDDANTIGALLPALTHDVLPVDGQRLDWALEEAGKLITQAGYRQGELLVLTSEPPSTDAIEAARSLAIQGIYTSIIPLKKGSLSPLFQSLATAGQGRMIPFTDSSADIEQWLKSYNRKPGYHASADNEIPVWRDDGRWFLIPALLLLLPAFQRGWLQRVGT</sequence>
<gene>
    <name evidence="3" type="ORF">Llon_1973</name>
</gene>
<comment type="caution">
    <text evidence="3">The sequence shown here is derived from an EMBL/GenBank/DDBJ whole genome shotgun (WGS) entry which is preliminary data.</text>
</comment>
<dbReference type="Pfam" id="PF13519">
    <property type="entry name" value="VWA_2"/>
    <property type="match status" value="1"/>
</dbReference>
<dbReference type="Gene3D" id="3.40.50.410">
    <property type="entry name" value="von Willebrand factor, type A domain"/>
    <property type="match status" value="1"/>
</dbReference>
<proteinExistence type="predicted"/>
<organism evidence="3 4">
    <name type="scientific">Legionella londiniensis</name>
    <dbReference type="NCBI Taxonomy" id="45068"/>
    <lineage>
        <taxon>Bacteria</taxon>
        <taxon>Pseudomonadati</taxon>
        <taxon>Pseudomonadota</taxon>
        <taxon>Gammaproteobacteria</taxon>
        <taxon>Legionellales</taxon>
        <taxon>Legionellaceae</taxon>
        <taxon>Legionella</taxon>
    </lineage>
</organism>
<dbReference type="InterPro" id="IPR036465">
    <property type="entry name" value="vWFA_dom_sf"/>
</dbReference>
<feature type="transmembrane region" description="Helical" evidence="1">
    <location>
        <begin position="6"/>
        <end position="26"/>
    </location>
</feature>
<reference evidence="3 4" key="1">
    <citation type="submission" date="2015-11" db="EMBL/GenBank/DDBJ databases">
        <title>Genomic analysis of 38 Legionella species identifies large and diverse effector repertoires.</title>
        <authorList>
            <person name="Burstein D."/>
            <person name="Amaro F."/>
            <person name="Zusman T."/>
            <person name="Lifshitz Z."/>
            <person name="Cohen O."/>
            <person name="Gilbert J.A."/>
            <person name="Pupko T."/>
            <person name="Shuman H.A."/>
            <person name="Segal G."/>
        </authorList>
    </citation>
    <scope>NUCLEOTIDE SEQUENCE [LARGE SCALE GENOMIC DNA]</scope>
    <source>
        <strain evidence="3 4">ATCC 49505</strain>
    </source>
</reference>
<evidence type="ECO:0000313" key="3">
    <source>
        <dbReference type="EMBL" id="KTD19801.1"/>
    </source>
</evidence>
<dbReference type="RefSeq" id="WP_058529941.1">
    <property type="nucleotide sequence ID" value="NZ_CAAAHZ010000001.1"/>
</dbReference>
<dbReference type="OrthoDB" id="9807628at2"/>
<keyword evidence="1" id="KW-0472">Membrane</keyword>
<keyword evidence="1" id="KW-1133">Transmembrane helix</keyword>
<dbReference type="PANTHER" id="PTHR22550:SF14">
    <property type="entry name" value="VWFA DOMAIN-CONTAINING PROTEIN"/>
    <property type="match status" value="1"/>
</dbReference>
<accession>A0A0W0VJ66</accession>
<keyword evidence="1" id="KW-0812">Transmembrane</keyword>
<dbReference type="SUPFAM" id="SSF53300">
    <property type="entry name" value="vWA-like"/>
    <property type="match status" value="1"/>
</dbReference>
<dbReference type="PROSITE" id="PS50234">
    <property type="entry name" value="VWFA"/>
    <property type="match status" value="1"/>
</dbReference>
<evidence type="ECO:0000313" key="4">
    <source>
        <dbReference type="Proteomes" id="UP000054997"/>
    </source>
</evidence>
<dbReference type="InterPro" id="IPR050768">
    <property type="entry name" value="UPF0353/GerABKA_families"/>
</dbReference>
<keyword evidence="4" id="KW-1185">Reference proteome</keyword>
<feature type="domain" description="VWFA" evidence="2">
    <location>
        <begin position="92"/>
        <end position="262"/>
    </location>
</feature>
<feature type="transmembrane region" description="Helical" evidence="1">
    <location>
        <begin position="58"/>
        <end position="79"/>
    </location>
</feature>
<protein>
    <submittedName>
        <fullName evidence="3">von Willebrand factor type A (VWA) domain-containing protein</fullName>
    </submittedName>
</protein>